<proteinExistence type="predicted"/>
<protein>
    <submittedName>
        <fullName evidence="2">Uncharacterized protein</fullName>
    </submittedName>
</protein>
<dbReference type="AlphaFoldDB" id="A0A7T4U0Q1"/>
<gene>
    <name evidence="2" type="ORF">I8755_32500</name>
</gene>
<dbReference type="EMBL" id="CP065959">
    <property type="protein sequence ID" value="QQC92580.1"/>
    <property type="molecule type" value="Genomic_DNA"/>
</dbReference>
<feature type="region of interest" description="Disordered" evidence="1">
    <location>
        <begin position="1"/>
        <end position="34"/>
    </location>
</feature>
<name>A0A7T4U0Q1_9ACTN</name>
<reference evidence="2 3" key="1">
    <citation type="submission" date="2020-12" db="EMBL/GenBank/DDBJ databases">
        <title>Identification and biosynthesis of polyene macrolides produced by Streptomyces alfalfae Men-myco-93-63.</title>
        <authorList>
            <person name="Liu D."/>
            <person name="Li Y."/>
            <person name="Liu L."/>
            <person name="Han X."/>
            <person name="Shen F."/>
        </authorList>
    </citation>
    <scope>NUCLEOTIDE SEQUENCE [LARGE SCALE GENOMIC DNA]</scope>
    <source>
        <strain evidence="2 3">Men-myco-93-63</strain>
    </source>
</reference>
<evidence type="ECO:0000256" key="1">
    <source>
        <dbReference type="SAM" id="MobiDB-lite"/>
    </source>
</evidence>
<organism evidence="2 3">
    <name type="scientific">Streptomyces alfalfae</name>
    <dbReference type="NCBI Taxonomy" id="1642299"/>
    <lineage>
        <taxon>Bacteria</taxon>
        <taxon>Bacillati</taxon>
        <taxon>Actinomycetota</taxon>
        <taxon>Actinomycetes</taxon>
        <taxon>Kitasatosporales</taxon>
        <taxon>Streptomycetaceae</taxon>
        <taxon>Streptomyces</taxon>
    </lineage>
</organism>
<evidence type="ECO:0000313" key="3">
    <source>
        <dbReference type="Proteomes" id="UP000596130"/>
    </source>
</evidence>
<sequence length="491" mass="53017">MHRDDTRPAARRGGGPAGRPVTSPTAERAGATAAGAGLAHTLTALQRTAGNAAVSRMLERRAPAGAPGGSRPAAPRSPKDDLLHDPRTFLSHSALALDFALGMRNRMPDLPLNREAFVRRMGDWNRHWFVLVPDARRTREGMPAYLLAPAVEKYVEAFGDDPLLAPLAGDPRLAPVRADQEYLASSYVPYLTGSTANPEESVGHARVPGDAGRRGSGSEFVFTATMNGCAFAVEGAADDGGFTAWHYQSPSSATNRGPAREFRRDRSPTDWFGVEEYETPGDKSLFEAANMLWRGPEGWEVVSQEVRVDLSDMNKARIAAVRSRPLHLAPGHEAAYTARIYAGFATSQLDRYRRLLEQARKSAGPAAQREALEKNVFKPLEMAMASDALMLGGAATFPELAGIAQGVKARRVETVGRVLAWVGRELEGRTARRGGLFNPGGGEAALQQRRERIKALVDDFSDTFWADDLIEEANARATAPGERPAGTGERG</sequence>
<feature type="region of interest" description="Disordered" evidence="1">
    <location>
        <begin position="62"/>
        <end position="85"/>
    </location>
</feature>
<accession>A0A7T4U0Q1</accession>
<dbReference type="Proteomes" id="UP000596130">
    <property type="component" value="Chromosome"/>
</dbReference>
<feature type="compositionally biased region" description="Low complexity" evidence="1">
    <location>
        <begin position="63"/>
        <end position="76"/>
    </location>
</feature>
<evidence type="ECO:0000313" key="2">
    <source>
        <dbReference type="EMBL" id="QQC92580.1"/>
    </source>
</evidence>
<dbReference type="RefSeq" id="WP_198504270.1">
    <property type="nucleotide sequence ID" value="NZ_CP065959.1"/>
</dbReference>